<reference evidence="1 2" key="1">
    <citation type="journal article" date="2019" name="Nat. Ecol. Evol.">
        <title>Megaphylogeny resolves global patterns of mushroom evolution.</title>
        <authorList>
            <person name="Varga T."/>
            <person name="Krizsan K."/>
            <person name="Foldi C."/>
            <person name="Dima B."/>
            <person name="Sanchez-Garcia M."/>
            <person name="Sanchez-Ramirez S."/>
            <person name="Szollosi G.J."/>
            <person name="Szarkandi J.G."/>
            <person name="Papp V."/>
            <person name="Albert L."/>
            <person name="Andreopoulos W."/>
            <person name="Angelini C."/>
            <person name="Antonin V."/>
            <person name="Barry K.W."/>
            <person name="Bougher N.L."/>
            <person name="Buchanan P."/>
            <person name="Buyck B."/>
            <person name="Bense V."/>
            <person name="Catcheside P."/>
            <person name="Chovatia M."/>
            <person name="Cooper J."/>
            <person name="Damon W."/>
            <person name="Desjardin D."/>
            <person name="Finy P."/>
            <person name="Geml J."/>
            <person name="Haridas S."/>
            <person name="Hughes K."/>
            <person name="Justo A."/>
            <person name="Karasinski D."/>
            <person name="Kautmanova I."/>
            <person name="Kiss B."/>
            <person name="Kocsube S."/>
            <person name="Kotiranta H."/>
            <person name="LaButti K.M."/>
            <person name="Lechner B.E."/>
            <person name="Liimatainen K."/>
            <person name="Lipzen A."/>
            <person name="Lukacs Z."/>
            <person name="Mihaltcheva S."/>
            <person name="Morgado L.N."/>
            <person name="Niskanen T."/>
            <person name="Noordeloos M.E."/>
            <person name="Ohm R.A."/>
            <person name="Ortiz-Santana B."/>
            <person name="Ovrebo C."/>
            <person name="Racz N."/>
            <person name="Riley R."/>
            <person name="Savchenko A."/>
            <person name="Shiryaev A."/>
            <person name="Soop K."/>
            <person name="Spirin V."/>
            <person name="Szebenyi C."/>
            <person name="Tomsovsky M."/>
            <person name="Tulloss R.E."/>
            <person name="Uehling J."/>
            <person name="Grigoriev I.V."/>
            <person name="Vagvolgyi C."/>
            <person name="Papp T."/>
            <person name="Martin F.M."/>
            <person name="Miettinen O."/>
            <person name="Hibbett D.S."/>
            <person name="Nagy L.G."/>
        </authorList>
    </citation>
    <scope>NUCLEOTIDE SEQUENCE [LARGE SCALE GENOMIC DNA]</scope>
    <source>
        <strain evidence="1 2">NL-1719</strain>
    </source>
</reference>
<evidence type="ECO:0000313" key="2">
    <source>
        <dbReference type="Proteomes" id="UP000308600"/>
    </source>
</evidence>
<dbReference type="Proteomes" id="UP000308600">
    <property type="component" value="Unassembled WGS sequence"/>
</dbReference>
<dbReference type="EMBL" id="ML208596">
    <property type="protein sequence ID" value="TFK62235.1"/>
    <property type="molecule type" value="Genomic_DNA"/>
</dbReference>
<name>A0ACD3A979_9AGAR</name>
<keyword evidence="2" id="KW-1185">Reference proteome</keyword>
<organism evidence="1 2">
    <name type="scientific">Pluteus cervinus</name>
    <dbReference type="NCBI Taxonomy" id="181527"/>
    <lineage>
        <taxon>Eukaryota</taxon>
        <taxon>Fungi</taxon>
        <taxon>Dikarya</taxon>
        <taxon>Basidiomycota</taxon>
        <taxon>Agaricomycotina</taxon>
        <taxon>Agaricomycetes</taxon>
        <taxon>Agaricomycetidae</taxon>
        <taxon>Agaricales</taxon>
        <taxon>Pluteineae</taxon>
        <taxon>Pluteaceae</taxon>
        <taxon>Pluteus</taxon>
    </lineage>
</organism>
<protein>
    <submittedName>
        <fullName evidence="1">Uncharacterized protein</fullName>
    </submittedName>
</protein>
<evidence type="ECO:0000313" key="1">
    <source>
        <dbReference type="EMBL" id="TFK62235.1"/>
    </source>
</evidence>
<accession>A0ACD3A979</accession>
<sequence>MASQGLTNAHRREGLNIIRRIISTHPNISHSSQTATGLTTSELYKLALKEKPSEGFNGWREWVGNIRGPRTNTGSTPSKTGAAPRRNGKNPSTAGLPLKTDIPPHPEHPIRSMSYLKQEILPVLESSKEIKITRRGARSCS</sequence>
<proteinExistence type="predicted"/>
<gene>
    <name evidence="1" type="ORF">BDN72DRAFT_398823</name>
</gene>